<dbReference type="OMA" id="AATETWH"/>
<gene>
    <name evidence="2" type="ORF">CHC_T00002264001</name>
</gene>
<reference evidence="3" key="1">
    <citation type="journal article" date="2013" name="Proc. Natl. Acad. Sci. U.S.A.">
        <title>Genome structure and metabolic features in the red seaweed Chondrus crispus shed light on evolution of the Archaeplastida.</title>
        <authorList>
            <person name="Collen J."/>
            <person name="Porcel B."/>
            <person name="Carre W."/>
            <person name="Ball S.G."/>
            <person name="Chaparro C."/>
            <person name="Tonon T."/>
            <person name="Barbeyron T."/>
            <person name="Michel G."/>
            <person name="Noel B."/>
            <person name="Valentin K."/>
            <person name="Elias M."/>
            <person name="Artiguenave F."/>
            <person name="Arun A."/>
            <person name="Aury J.M."/>
            <person name="Barbosa-Neto J.F."/>
            <person name="Bothwell J.H."/>
            <person name="Bouget F.Y."/>
            <person name="Brillet L."/>
            <person name="Cabello-Hurtado F."/>
            <person name="Capella-Gutierrez S."/>
            <person name="Charrier B."/>
            <person name="Cladiere L."/>
            <person name="Cock J.M."/>
            <person name="Coelho S.M."/>
            <person name="Colleoni C."/>
            <person name="Czjzek M."/>
            <person name="Da Silva C."/>
            <person name="Delage L."/>
            <person name="Denoeud F."/>
            <person name="Deschamps P."/>
            <person name="Dittami S.M."/>
            <person name="Gabaldon T."/>
            <person name="Gachon C.M."/>
            <person name="Groisillier A."/>
            <person name="Herve C."/>
            <person name="Jabbari K."/>
            <person name="Katinka M."/>
            <person name="Kloareg B."/>
            <person name="Kowalczyk N."/>
            <person name="Labadie K."/>
            <person name="Leblanc C."/>
            <person name="Lopez P.J."/>
            <person name="McLachlan D.H."/>
            <person name="Meslet-Cladiere L."/>
            <person name="Moustafa A."/>
            <person name="Nehr Z."/>
            <person name="Nyvall Collen P."/>
            <person name="Panaud O."/>
            <person name="Partensky F."/>
            <person name="Poulain J."/>
            <person name="Rensing S.A."/>
            <person name="Rousvoal S."/>
            <person name="Samson G."/>
            <person name="Symeonidi A."/>
            <person name="Weissenbach J."/>
            <person name="Zambounis A."/>
            <person name="Wincker P."/>
            <person name="Boyen C."/>
        </authorList>
    </citation>
    <scope>NUCLEOTIDE SEQUENCE [LARGE SCALE GENOMIC DNA]</scope>
    <source>
        <strain evidence="3">cv. Stackhouse</strain>
    </source>
</reference>
<dbReference type="Gramene" id="CDF33473">
    <property type="protein sequence ID" value="CDF33473"/>
    <property type="gene ID" value="CHC_T00002264001"/>
</dbReference>
<sequence>MQRTLALAIRRPFCTAAVSATRRAATETWHALQDIDWVDRESDTQELLVEQAARQVEAYRNEYDAANVAEGEGKATYDQMEALYQLKEAAGIVDSYAEFINQLIRKHEDMVGAMGNNTTNMPEGGAEETSQTIREYVDFVNGLENKEVKKKVKDELGGKIVVLKMVLSAENFSVKFSPVAGGDFITDTKK</sequence>
<dbReference type="Pfam" id="PF14290">
    <property type="entry name" value="SDH5_plant"/>
    <property type="match status" value="1"/>
</dbReference>
<dbReference type="EMBL" id="HG001647">
    <property type="protein sequence ID" value="CDF33473.1"/>
    <property type="molecule type" value="Genomic_DNA"/>
</dbReference>
<name>R7Q6N8_CHOCR</name>
<dbReference type="GO" id="GO:0045273">
    <property type="term" value="C:respiratory chain complex II (succinate dehydrogenase)"/>
    <property type="evidence" value="ECO:0007669"/>
    <property type="project" value="InterPro"/>
</dbReference>
<dbReference type="OrthoDB" id="1910373at2759"/>
<evidence type="ECO:0000313" key="2">
    <source>
        <dbReference type="EMBL" id="CDF33473.1"/>
    </source>
</evidence>
<dbReference type="InterPro" id="IPR025397">
    <property type="entry name" value="SDH5"/>
</dbReference>
<feature type="coiled-coil region" evidence="1">
    <location>
        <begin position="42"/>
        <end position="69"/>
    </location>
</feature>
<evidence type="ECO:0000313" key="3">
    <source>
        <dbReference type="Proteomes" id="UP000012073"/>
    </source>
</evidence>
<dbReference type="KEGG" id="ccp:CHC_T00002264001"/>
<organism evidence="2 3">
    <name type="scientific">Chondrus crispus</name>
    <name type="common">Carrageen Irish moss</name>
    <name type="synonym">Polymorpha crispa</name>
    <dbReference type="NCBI Taxonomy" id="2769"/>
    <lineage>
        <taxon>Eukaryota</taxon>
        <taxon>Rhodophyta</taxon>
        <taxon>Florideophyceae</taxon>
        <taxon>Rhodymeniophycidae</taxon>
        <taxon>Gigartinales</taxon>
        <taxon>Gigartinaceae</taxon>
        <taxon>Chondrus</taxon>
    </lineage>
</organism>
<dbReference type="RefSeq" id="XP_005713276.1">
    <property type="nucleotide sequence ID" value="XM_005713219.1"/>
</dbReference>
<dbReference type="Proteomes" id="UP000012073">
    <property type="component" value="Unassembled WGS sequence"/>
</dbReference>
<accession>R7Q6N8</accession>
<dbReference type="GeneID" id="17320989"/>
<dbReference type="AlphaFoldDB" id="R7Q6N8"/>
<keyword evidence="1" id="KW-0175">Coiled coil</keyword>
<proteinExistence type="predicted"/>
<evidence type="ECO:0000256" key="1">
    <source>
        <dbReference type="SAM" id="Coils"/>
    </source>
</evidence>
<dbReference type="GO" id="GO:0006099">
    <property type="term" value="P:tricarboxylic acid cycle"/>
    <property type="evidence" value="ECO:0007669"/>
    <property type="project" value="InterPro"/>
</dbReference>
<protein>
    <submittedName>
        <fullName evidence="2">Uncharacterized protein</fullName>
    </submittedName>
</protein>
<keyword evidence="3" id="KW-1185">Reference proteome</keyword>